<dbReference type="Proteomes" id="UP000017836">
    <property type="component" value="Unassembled WGS sequence"/>
</dbReference>
<gene>
    <name evidence="1" type="ORF">AMTR_s00060p00182100</name>
</gene>
<dbReference type="AlphaFoldDB" id="W1NKC4"/>
<dbReference type="HOGENOM" id="CLU_133472_0_0_1"/>
<accession>W1NKC4</accession>
<evidence type="ECO:0000313" key="1">
    <source>
        <dbReference type="EMBL" id="ERM95921.1"/>
    </source>
</evidence>
<proteinExistence type="predicted"/>
<name>W1NKC4_AMBTC</name>
<keyword evidence="2" id="KW-1185">Reference proteome</keyword>
<sequence length="165" mass="18821">MNDKDDILATYEGNVVELAEEMEENVDGFDEGHDEDEDDDDGVIQDDWHEATVVECEAPQGTRSSIGEEEGLRLVREEVELRLVREEVKRARPNNYAPGQRRTGGRCYRLVIQDDENTDNEQNTGQGGKEHGKFQSLGDYGLVHRIVFLLGEDVLLLPYRFHRTS</sequence>
<organism evidence="1 2">
    <name type="scientific">Amborella trichopoda</name>
    <dbReference type="NCBI Taxonomy" id="13333"/>
    <lineage>
        <taxon>Eukaryota</taxon>
        <taxon>Viridiplantae</taxon>
        <taxon>Streptophyta</taxon>
        <taxon>Embryophyta</taxon>
        <taxon>Tracheophyta</taxon>
        <taxon>Spermatophyta</taxon>
        <taxon>Magnoliopsida</taxon>
        <taxon>Amborellales</taxon>
        <taxon>Amborellaceae</taxon>
        <taxon>Amborella</taxon>
    </lineage>
</organism>
<dbReference type="Gramene" id="ERM95921">
    <property type="protein sequence ID" value="ERM95921"/>
    <property type="gene ID" value="AMTR_s00060p00182100"/>
</dbReference>
<dbReference type="EMBL" id="KI397373">
    <property type="protein sequence ID" value="ERM95921.1"/>
    <property type="molecule type" value="Genomic_DNA"/>
</dbReference>
<protein>
    <submittedName>
        <fullName evidence="1">Uncharacterized protein</fullName>
    </submittedName>
</protein>
<evidence type="ECO:0000313" key="2">
    <source>
        <dbReference type="Proteomes" id="UP000017836"/>
    </source>
</evidence>
<reference evidence="2" key="1">
    <citation type="journal article" date="2013" name="Science">
        <title>The Amborella genome and the evolution of flowering plants.</title>
        <authorList>
            <consortium name="Amborella Genome Project"/>
        </authorList>
    </citation>
    <scope>NUCLEOTIDE SEQUENCE [LARGE SCALE GENOMIC DNA]</scope>
</reference>